<sequence>MTDPAKERIKEEFLAALERKKQSKSGGTAHLDATSKAHGPHANADHHRQFRRKSG</sequence>
<evidence type="ECO:0000256" key="1">
    <source>
        <dbReference type="SAM" id="MobiDB-lite"/>
    </source>
</evidence>
<feature type="region of interest" description="Disordered" evidence="1">
    <location>
        <begin position="18"/>
        <end position="55"/>
    </location>
</feature>
<protein>
    <submittedName>
        <fullName evidence="2">DUF5302 domain-containing protein</fullName>
    </submittedName>
</protein>
<accession>A0ABU7L838</accession>
<dbReference type="Proteomes" id="UP001336020">
    <property type="component" value="Unassembled WGS sequence"/>
</dbReference>
<evidence type="ECO:0000313" key="3">
    <source>
        <dbReference type="Proteomes" id="UP001336020"/>
    </source>
</evidence>
<dbReference type="RefSeq" id="WP_330132939.1">
    <property type="nucleotide sequence ID" value="NZ_JAUTXY010000003.1"/>
</dbReference>
<proteinExistence type="predicted"/>
<comment type="caution">
    <text evidence="2">The sequence shown here is derived from an EMBL/GenBank/DDBJ whole genome shotgun (WGS) entry which is preliminary data.</text>
</comment>
<dbReference type="Pfam" id="PF17227">
    <property type="entry name" value="DUF5302"/>
    <property type="match status" value="1"/>
</dbReference>
<organism evidence="2 3">
    <name type="scientific">Rhodococcus artemisiae</name>
    <dbReference type="NCBI Taxonomy" id="714159"/>
    <lineage>
        <taxon>Bacteria</taxon>
        <taxon>Bacillati</taxon>
        <taxon>Actinomycetota</taxon>
        <taxon>Actinomycetes</taxon>
        <taxon>Mycobacteriales</taxon>
        <taxon>Nocardiaceae</taxon>
        <taxon>Rhodococcus</taxon>
    </lineage>
</organism>
<evidence type="ECO:0000313" key="2">
    <source>
        <dbReference type="EMBL" id="MEE2057705.1"/>
    </source>
</evidence>
<keyword evidence="3" id="KW-1185">Reference proteome</keyword>
<reference evidence="2 3" key="1">
    <citation type="submission" date="2023-07" db="EMBL/GenBank/DDBJ databases">
        <authorList>
            <person name="Girao M."/>
            <person name="Carvalho M.F."/>
        </authorList>
    </citation>
    <scope>NUCLEOTIDE SEQUENCE [LARGE SCALE GENOMIC DNA]</scope>
    <source>
        <strain evidence="2 3">YIM65754</strain>
    </source>
</reference>
<name>A0ABU7L838_9NOCA</name>
<dbReference type="EMBL" id="JAUTXY010000003">
    <property type="protein sequence ID" value="MEE2057705.1"/>
    <property type="molecule type" value="Genomic_DNA"/>
</dbReference>
<gene>
    <name evidence="2" type="ORF">Q7514_09225</name>
</gene>
<dbReference type="InterPro" id="IPR035172">
    <property type="entry name" value="DUF5302"/>
</dbReference>